<protein>
    <submittedName>
        <fullName evidence="7">Related to integral membrane protein, Mpv17/PMP22 family</fullName>
    </submittedName>
</protein>
<dbReference type="Proteomes" id="UP000178912">
    <property type="component" value="Unassembled WGS sequence"/>
</dbReference>
<dbReference type="PANTHER" id="PTHR11266:SF80">
    <property type="entry name" value="PEROXISOMAL MEMBRANE PROTEIN 2"/>
    <property type="match status" value="1"/>
</dbReference>
<keyword evidence="8" id="KW-1185">Reference proteome</keyword>
<dbReference type="InterPro" id="IPR007248">
    <property type="entry name" value="Mpv17_PMP22"/>
</dbReference>
<sequence length="186" mass="20509">MFGPINTADAQAVVLGSLSSILAQGFSAYSSQSPFNLDVADILRFATLGAVTTPPNFIWQDFLKKKFPSRREIVEEKSKKSDVVEAPEGRMSKANTFMKLLLDQTLSCWLNTLIFLLLFGFLNGKGPSEIENEVKTGFWSMVLSSYKFWPLVTLTNLVLVPPGQRILVGNLAGLVWGIFVNLVMSG</sequence>
<evidence type="ECO:0000256" key="6">
    <source>
        <dbReference type="RuleBase" id="RU363053"/>
    </source>
</evidence>
<keyword evidence="3 6" id="KW-0812">Transmembrane</keyword>
<feature type="transmembrane region" description="Helical" evidence="6">
    <location>
        <begin position="166"/>
        <end position="184"/>
    </location>
</feature>
<name>A0A1E1KB96_9HELO</name>
<feature type="transmembrane region" description="Helical" evidence="6">
    <location>
        <begin position="137"/>
        <end position="159"/>
    </location>
</feature>
<dbReference type="EMBL" id="FJUX01000022">
    <property type="protein sequence ID" value="CZS95347.1"/>
    <property type="molecule type" value="Genomic_DNA"/>
</dbReference>
<keyword evidence="5 6" id="KW-0472">Membrane</keyword>
<reference evidence="8" key="1">
    <citation type="submission" date="2016-03" db="EMBL/GenBank/DDBJ databases">
        <authorList>
            <person name="Guldener U."/>
        </authorList>
    </citation>
    <scope>NUCLEOTIDE SEQUENCE [LARGE SCALE GENOMIC DNA]</scope>
    <source>
        <strain evidence="8">04CH-RAC-A.6.1</strain>
    </source>
</reference>
<proteinExistence type="inferred from homology"/>
<dbReference type="Pfam" id="PF04117">
    <property type="entry name" value="Mpv17_PMP22"/>
    <property type="match status" value="1"/>
</dbReference>
<organism evidence="7 8">
    <name type="scientific">Rhynchosporium agropyri</name>
    <dbReference type="NCBI Taxonomy" id="914238"/>
    <lineage>
        <taxon>Eukaryota</taxon>
        <taxon>Fungi</taxon>
        <taxon>Dikarya</taxon>
        <taxon>Ascomycota</taxon>
        <taxon>Pezizomycotina</taxon>
        <taxon>Leotiomycetes</taxon>
        <taxon>Helotiales</taxon>
        <taxon>Ploettnerulaceae</taxon>
        <taxon>Rhynchosporium</taxon>
    </lineage>
</organism>
<evidence type="ECO:0000313" key="7">
    <source>
        <dbReference type="EMBL" id="CZS95347.1"/>
    </source>
</evidence>
<evidence type="ECO:0000256" key="2">
    <source>
        <dbReference type="ARBA" id="ARBA00006824"/>
    </source>
</evidence>
<evidence type="ECO:0000256" key="4">
    <source>
        <dbReference type="ARBA" id="ARBA00022989"/>
    </source>
</evidence>
<feature type="transmembrane region" description="Helical" evidence="6">
    <location>
        <begin position="100"/>
        <end position="122"/>
    </location>
</feature>
<gene>
    <name evidence="7" type="ORF">RAG0_05020</name>
</gene>
<dbReference type="OrthoDB" id="10267969at2759"/>
<accession>A0A1E1KB96</accession>
<evidence type="ECO:0000256" key="3">
    <source>
        <dbReference type="ARBA" id="ARBA00022692"/>
    </source>
</evidence>
<evidence type="ECO:0000313" key="8">
    <source>
        <dbReference type="Proteomes" id="UP000178912"/>
    </source>
</evidence>
<evidence type="ECO:0000256" key="1">
    <source>
        <dbReference type="ARBA" id="ARBA00004141"/>
    </source>
</evidence>
<dbReference type="PANTHER" id="PTHR11266">
    <property type="entry name" value="PEROXISOMAL MEMBRANE PROTEIN 2, PXMP2 MPV17"/>
    <property type="match status" value="1"/>
</dbReference>
<evidence type="ECO:0000256" key="5">
    <source>
        <dbReference type="ARBA" id="ARBA00023136"/>
    </source>
</evidence>
<dbReference type="GO" id="GO:0005778">
    <property type="term" value="C:peroxisomal membrane"/>
    <property type="evidence" value="ECO:0007669"/>
    <property type="project" value="TreeGrafter"/>
</dbReference>
<comment type="subcellular location">
    <subcellularLocation>
        <location evidence="1">Membrane</location>
        <topology evidence="1">Multi-pass membrane protein</topology>
    </subcellularLocation>
</comment>
<dbReference type="AlphaFoldDB" id="A0A1E1KB96"/>
<comment type="similarity">
    <text evidence="2 6">Belongs to the peroxisomal membrane protein PXMP2/4 family.</text>
</comment>
<keyword evidence="4 6" id="KW-1133">Transmembrane helix</keyword>